<dbReference type="Proteomes" id="UP000808337">
    <property type="component" value="Unassembled WGS sequence"/>
</dbReference>
<dbReference type="AlphaFoldDB" id="A0A9D7SQI1"/>
<keyword evidence="1" id="KW-1133">Transmembrane helix</keyword>
<organism evidence="2 3">
    <name type="scientific">Candidatus Opimibacter skivensis</name>
    <dbReference type="NCBI Taxonomy" id="2982028"/>
    <lineage>
        <taxon>Bacteria</taxon>
        <taxon>Pseudomonadati</taxon>
        <taxon>Bacteroidota</taxon>
        <taxon>Saprospiria</taxon>
        <taxon>Saprospirales</taxon>
        <taxon>Saprospiraceae</taxon>
        <taxon>Candidatus Opimibacter</taxon>
    </lineage>
</organism>
<keyword evidence="1" id="KW-0812">Transmembrane</keyword>
<reference evidence="2 3" key="1">
    <citation type="submission" date="2020-10" db="EMBL/GenBank/DDBJ databases">
        <title>Connecting structure to function with the recovery of over 1000 high-quality activated sludge metagenome-assembled genomes encoding full-length rRNA genes using long-read sequencing.</title>
        <authorList>
            <person name="Singleton C.M."/>
            <person name="Petriglieri F."/>
            <person name="Kristensen J.M."/>
            <person name="Kirkegaard R.H."/>
            <person name="Michaelsen T.Y."/>
            <person name="Andersen M.H."/>
            <person name="Karst S.M."/>
            <person name="Dueholm M.S."/>
            <person name="Nielsen P.H."/>
            <person name="Albertsen M."/>
        </authorList>
    </citation>
    <scope>NUCLEOTIDE SEQUENCE [LARGE SCALE GENOMIC DNA]</scope>
    <source>
        <strain evidence="2">Ribe_18-Q3-R11-54_MAXAC.273</strain>
    </source>
</reference>
<evidence type="ECO:0000313" key="3">
    <source>
        <dbReference type="Proteomes" id="UP000808337"/>
    </source>
</evidence>
<feature type="transmembrane region" description="Helical" evidence="1">
    <location>
        <begin position="82"/>
        <end position="101"/>
    </location>
</feature>
<comment type="caution">
    <text evidence="2">The sequence shown here is derived from an EMBL/GenBank/DDBJ whole genome shotgun (WGS) entry which is preliminary data.</text>
</comment>
<name>A0A9D7SQI1_9BACT</name>
<dbReference type="Pfam" id="PF11297">
    <property type="entry name" value="DUF3098"/>
    <property type="match status" value="1"/>
</dbReference>
<proteinExistence type="predicted"/>
<gene>
    <name evidence="2" type="ORF">IPP15_02260</name>
</gene>
<sequence>MSQDPKPIKKKVTVNKPVAGASQRRTFVKPQASFPLLFSKNNYMFMAIGVGLIALGMILMLGGSMKDPNQWDESMIYSARRITLAPIIILAGLATEIYAIFKK</sequence>
<accession>A0A9D7SQI1</accession>
<protein>
    <submittedName>
        <fullName evidence="2">DUF3098 domain-containing protein</fullName>
    </submittedName>
</protein>
<dbReference type="EMBL" id="JADKGY010000001">
    <property type="protein sequence ID" value="MBK9981243.1"/>
    <property type="molecule type" value="Genomic_DNA"/>
</dbReference>
<dbReference type="InterPro" id="IPR021448">
    <property type="entry name" value="DUF3098"/>
</dbReference>
<feature type="transmembrane region" description="Helical" evidence="1">
    <location>
        <begin position="43"/>
        <end position="61"/>
    </location>
</feature>
<evidence type="ECO:0000256" key="1">
    <source>
        <dbReference type="SAM" id="Phobius"/>
    </source>
</evidence>
<evidence type="ECO:0000313" key="2">
    <source>
        <dbReference type="EMBL" id="MBK9981243.1"/>
    </source>
</evidence>
<keyword evidence="1" id="KW-0472">Membrane</keyword>